<evidence type="ECO:0000259" key="6">
    <source>
        <dbReference type="Pfam" id="PF04377"/>
    </source>
</evidence>
<dbReference type="NCBIfam" id="NF002341">
    <property type="entry name" value="PRK01305.1-1"/>
    <property type="match status" value="1"/>
</dbReference>
<dbReference type="SUPFAM" id="SSF55729">
    <property type="entry name" value="Acyl-CoA N-acyltransferases (Nat)"/>
    <property type="match status" value="1"/>
</dbReference>
<comment type="catalytic activity">
    <reaction evidence="4">
        <text>N-terminal L-glutamyl-[protein] + L-leucyl-tRNA(Leu) = N-terminal L-leucyl-L-glutamyl-[protein] + tRNA(Leu) + H(+)</text>
        <dbReference type="Rhea" id="RHEA:50412"/>
        <dbReference type="Rhea" id="RHEA-COMP:9613"/>
        <dbReference type="Rhea" id="RHEA-COMP:9622"/>
        <dbReference type="Rhea" id="RHEA-COMP:12664"/>
        <dbReference type="Rhea" id="RHEA-COMP:12668"/>
        <dbReference type="ChEBI" id="CHEBI:15378"/>
        <dbReference type="ChEBI" id="CHEBI:64721"/>
        <dbReference type="ChEBI" id="CHEBI:78442"/>
        <dbReference type="ChEBI" id="CHEBI:78494"/>
        <dbReference type="ChEBI" id="CHEBI:133041"/>
        <dbReference type="EC" id="2.3.2.29"/>
    </reaction>
</comment>
<comment type="subcellular location">
    <subcellularLocation>
        <location evidence="4">Cytoplasm</location>
    </subcellularLocation>
</comment>
<evidence type="ECO:0000256" key="3">
    <source>
        <dbReference type="ARBA" id="ARBA00023315"/>
    </source>
</evidence>
<dbReference type="InterPro" id="IPR007472">
    <property type="entry name" value="N-end_Aminoacyl_Trfase_C"/>
</dbReference>
<comment type="catalytic activity">
    <reaction evidence="4">
        <text>N-terminal L-aspartyl-[protein] + L-leucyl-tRNA(Leu) = N-terminal L-leucyl-L-aspartyl-[protein] + tRNA(Leu) + H(+)</text>
        <dbReference type="Rhea" id="RHEA:50420"/>
        <dbReference type="Rhea" id="RHEA-COMP:9613"/>
        <dbReference type="Rhea" id="RHEA-COMP:9622"/>
        <dbReference type="Rhea" id="RHEA-COMP:12669"/>
        <dbReference type="Rhea" id="RHEA-COMP:12674"/>
        <dbReference type="ChEBI" id="CHEBI:15378"/>
        <dbReference type="ChEBI" id="CHEBI:64720"/>
        <dbReference type="ChEBI" id="CHEBI:78442"/>
        <dbReference type="ChEBI" id="CHEBI:78494"/>
        <dbReference type="ChEBI" id="CHEBI:133042"/>
        <dbReference type="EC" id="2.3.2.29"/>
    </reaction>
</comment>
<organism evidence="7 8">
    <name type="scientific">Oligella urethralis DNF00040</name>
    <dbReference type="NCBI Taxonomy" id="1401065"/>
    <lineage>
        <taxon>Bacteria</taxon>
        <taxon>Pseudomonadati</taxon>
        <taxon>Pseudomonadota</taxon>
        <taxon>Betaproteobacteria</taxon>
        <taxon>Burkholderiales</taxon>
        <taxon>Alcaligenaceae</taxon>
        <taxon>Oligella</taxon>
    </lineage>
</organism>
<dbReference type="PIRSF" id="PIRSF037208">
    <property type="entry name" value="ATE_pro_prd"/>
    <property type="match status" value="1"/>
</dbReference>
<keyword evidence="2 4" id="KW-0808">Transferase</keyword>
<dbReference type="GO" id="GO:0071596">
    <property type="term" value="P:ubiquitin-dependent protein catabolic process via the N-end rule pathway"/>
    <property type="evidence" value="ECO:0007669"/>
    <property type="project" value="InterPro"/>
</dbReference>
<dbReference type="OrthoDB" id="9782022at2"/>
<dbReference type="EMBL" id="JRNI01000087">
    <property type="protein sequence ID" value="KGF25756.1"/>
    <property type="molecule type" value="Genomic_DNA"/>
</dbReference>
<evidence type="ECO:0000313" key="8">
    <source>
        <dbReference type="Proteomes" id="UP000029629"/>
    </source>
</evidence>
<dbReference type="PANTHER" id="PTHR21367:SF1">
    <property type="entry name" value="ARGINYL-TRNA--PROTEIN TRANSFERASE 1"/>
    <property type="match status" value="1"/>
</dbReference>
<dbReference type="InterPro" id="IPR017138">
    <property type="entry name" value="Asp_Glu_LeuTrfase"/>
</dbReference>
<evidence type="ECO:0000259" key="5">
    <source>
        <dbReference type="Pfam" id="PF04376"/>
    </source>
</evidence>
<protein>
    <recommendedName>
        <fullName evidence="4">Aspartate/glutamate leucyltransferase</fullName>
        <ecNumber evidence="4">2.3.2.29</ecNumber>
    </recommendedName>
</protein>
<proteinExistence type="inferred from homology"/>
<dbReference type="RefSeq" id="WP_036560917.1">
    <property type="nucleotide sequence ID" value="NZ_JRNI01000087.1"/>
</dbReference>
<accession>A0A095YUB5</accession>
<evidence type="ECO:0000256" key="2">
    <source>
        <dbReference type="ARBA" id="ARBA00022679"/>
    </source>
</evidence>
<dbReference type="EC" id="2.3.2.29" evidence="4"/>
<dbReference type="NCBIfam" id="NF002342">
    <property type="entry name" value="PRK01305.1-3"/>
    <property type="match status" value="1"/>
</dbReference>
<dbReference type="PANTHER" id="PTHR21367">
    <property type="entry name" value="ARGININE-TRNA-PROTEIN TRANSFERASE 1"/>
    <property type="match status" value="1"/>
</dbReference>
<dbReference type="GO" id="GO:0005737">
    <property type="term" value="C:cytoplasm"/>
    <property type="evidence" value="ECO:0007669"/>
    <property type="project" value="UniProtKB-SubCell"/>
</dbReference>
<evidence type="ECO:0000313" key="7">
    <source>
        <dbReference type="EMBL" id="KGF25756.1"/>
    </source>
</evidence>
<dbReference type="GO" id="GO:0008914">
    <property type="term" value="F:leucyl-tRNA--protein transferase activity"/>
    <property type="evidence" value="ECO:0007669"/>
    <property type="project" value="UniProtKB-UniRule"/>
</dbReference>
<dbReference type="AlphaFoldDB" id="A0A095YUB5"/>
<keyword evidence="3 4" id="KW-0012">Acyltransferase</keyword>
<dbReference type="InterPro" id="IPR016181">
    <property type="entry name" value="Acyl_CoA_acyltransferase"/>
</dbReference>
<feature type="domain" description="N-end rule aminoacyl transferase C-terminal" evidence="6">
    <location>
        <begin position="104"/>
        <end position="224"/>
    </location>
</feature>
<sequence>MTKSFNLHLSAPAKCSYLEGKQSVSQIIVPPNEINALYYASLLRQGFRRSGILVYRPHCGSCQACMSIRVNVQKFNFSKRFKRIINKNKHLQCRQLPLRWEEAHFELYKRYQTTRHQEQVDELQMRRDYKEFILNSYVDSALLEYRDQHNQLKMVSLIDLSDDGISAVYTFYDPDDKNSLGHYGILCQIDLCRLSSKPWLYLGYWVANCKKLNYKIAYQPAEIFRDGAWIPYNQL</sequence>
<comment type="similarity">
    <text evidence="4">Belongs to the R-transferase family. Bpt subfamily.</text>
</comment>
<dbReference type="Proteomes" id="UP000029629">
    <property type="component" value="Unassembled WGS sequence"/>
</dbReference>
<name>A0A095YUB5_9BURK</name>
<comment type="caution">
    <text evidence="7">The sequence shown here is derived from an EMBL/GenBank/DDBJ whole genome shotgun (WGS) entry which is preliminary data.</text>
</comment>
<dbReference type="Pfam" id="PF04376">
    <property type="entry name" value="ATE_N"/>
    <property type="match status" value="1"/>
</dbReference>
<dbReference type="HAMAP" id="MF_00689">
    <property type="entry name" value="Bpt"/>
    <property type="match status" value="1"/>
</dbReference>
<dbReference type="InterPro" id="IPR007471">
    <property type="entry name" value="N-end_Aminoacyl_Trfase_N"/>
</dbReference>
<comment type="function">
    <text evidence="4">Functions in the N-end rule pathway of protein degradation where it conjugates Leu from its aminoacyl-tRNA to the N-termini of proteins containing an N-terminal aspartate or glutamate.</text>
</comment>
<dbReference type="NCBIfam" id="NF002346">
    <property type="entry name" value="PRK01305.2-3"/>
    <property type="match status" value="1"/>
</dbReference>
<dbReference type="InterPro" id="IPR030700">
    <property type="entry name" value="N-end_Aminoacyl_Trfase"/>
</dbReference>
<dbReference type="Pfam" id="PF04377">
    <property type="entry name" value="ATE_C"/>
    <property type="match status" value="1"/>
</dbReference>
<evidence type="ECO:0000256" key="4">
    <source>
        <dbReference type="HAMAP-Rule" id="MF_00689"/>
    </source>
</evidence>
<dbReference type="eggNOG" id="COG2935">
    <property type="taxonomic scope" value="Bacteria"/>
</dbReference>
<keyword evidence="8" id="KW-1185">Reference proteome</keyword>
<reference evidence="7 8" key="1">
    <citation type="submission" date="2014-07" db="EMBL/GenBank/DDBJ databases">
        <authorList>
            <person name="McCorrison J."/>
            <person name="Sanka R."/>
            <person name="Torralba M."/>
            <person name="Gillis M."/>
            <person name="Haft D.H."/>
            <person name="Methe B."/>
            <person name="Sutton G."/>
            <person name="Nelson K.E."/>
        </authorList>
    </citation>
    <scope>NUCLEOTIDE SEQUENCE [LARGE SCALE GENOMIC DNA]</scope>
    <source>
        <strain evidence="7 8">DNF00040</strain>
    </source>
</reference>
<gene>
    <name evidence="4" type="primary">bpt</name>
    <name evidence="7" type="ORF">HMPREF2130_10835</name>
</gene>
<evidence type="ECO:0000256" key="1">
    <source>
        <dbReference type="ARBA" id="ARBA00022490"/>
    </source>
</evidence>
<keyword evidence="1 4" id="KW-0963">Cytoplasm</keyword>
<dbReference type="GO" id="GO:0004057">
    <property type="term" value="F:arginyl-tRNA--protein transferase activity"/>
    <property type="evidence" value="ECO:0007669"/>
    <property type="project" value="InterPro"/>
</dbReference>
<feature type="domain" description="N-end aminoacyl transferase N-terminal" evidence="5">
    <location>
        <begin position="14"/>
        <end position="83"/>
    </location>
</feature>